<dbReference type="AlphaFoldDB" id="A0AAV7WRW6"/>
<sequence length="114" mass="11987">MTGGAPQGVSNDVFQLFQTTASDTRETVPARRLARDRPLSLAPDKRCSAVCTKAISVAVEAKVGMTQERLHKGVYVMDVGVRPEEVGTKQGVGSSREGGEQKGDIAAATGNKKA</sequence>
<dbReference type="EMBL" id="JANPWB010000001">
    <property type="protein sequence ID" value="KAJ1216843.1"/>
    <property type="molecule type" value="Genomic_DNA"/>
</dbReference>
<proteinExistence type="predicted"/>
<accession>A0AAV7WRW6</accession>
<protein>
    <submittedName>
        <fullName evidence="2">Uncharacterized protein</fullName>
    </submittedName>
</protein>
<evidence type="ECO:0000313" key="3">
    <source>
        <dbReference type="Proteomes" id="UP001066276"/>
    </source>
</evidence>
<keyword evidence="3" id="KW-1185">Reference proteome</keyword>
<evidence type="ECO:0000256" key="1">
    <source>
        <dbReference type="SAM" id="MobiDB-lite"/>
    </source>
</evidence>
<reference evidence="2" key="1">
    <citation type="journal article" date="2022" name="bioRxiv">
        <title>Sequencing and chromosome-scale assembly of the giantPleurodeles waltlgenome.</title>
        <authorList>
            <person name="Brown T."/>
            <person name="Elewa A."/>
            <person name="Iarovenko S."/>
            <person name="Subramanian E."/>
            <person name="Araus A.J."/>
            <person name="Petzold A."/>
            <person name="Susuki M."/>
            <person name="Suzuki K.-i.T."/>
            <person name="Hayashi T."/>
            <person name="Toyoda A."/>
            <person name="Oliveira C."/>
            <person name="Osipova E."/>
            <person name="Leigh N.D."/>
            <person name="Simon A."/>
            <person name="Yun M.H."/>
        </authorList>
    </citation>
    <scope>NUCLEOTIDE SEQUENCE</scope>
    <source>
        <strain evidence="2">20211129_DDA</strain>
        <tissue evidence="2">Liver</tissue>
    </source>
</reference>
<comment type="caution">
    <text evidence="2">The sequence shown here is derived from an EMBL/GenBank/DDBJ whole genome shotgun (WGS) entry which is preliminary data.</text>
</comment>
<feature type="region of interest" description="Disordered" evidence="1">
    <location>
        <begin position="85"/>
        <end position="114"/>
    </location>
</feature>
<gene>
    <name evidence="2" type="ORF">NDU88_004442</name>
</gene>
<organism evidence="2 3">
    <name type="scientific">Pleurodeles waltl</name>
    <name type="common">Iberian ribbed newt</name>
    <dbReference type="NCBI Taxonomy" id="8319"/>
    <lineage>
        <taxon>Eukaryota</taxon>
        <taxon>Metazoa</taxon>
        <taxon>Chordata</taxon>
        <taxon>Craniata</taxon>
        <taxon>Vertebrata</taxon>
        <taxon>Euteleostomi</taxon>
        <taxon>Amphibia</taxon>
        <taxon>Batrachia</taxon>
        <taxon>Caudata</taxon>
        <taxon>Salamandroidea</taxon>
        <taxon>Salamandridae</taxon>
        <taxon>Pleurodelinae</taxon>
        <taxon>Pleurodeles</taxon>
    </lineage>
</organism>
<name>A0AAV7WRW6_PLEWA</name>
<evidence type="ECO:0000313" key="2">
    <source>
        <dbReference type="EMBL" id="KAJ1216843.1"/>
    </source>
</evidence>
<dbReference type="Proteomes" id="UP001066276">
    <property type="component" value="Chromosome 1_1"/>
</dbReference>